<dbReference type="Pfam" id="PF06808">
    <property type="entry name" value="DctM"/>
    <property type="match status" value="1"/>
</dbReference>
<feature type="transmembrane region" description="Helical" evidence="7">
    <location>
        <begin position="359"/>
        <end position="381"/>
    </location>
</feature>
<gene>
    <name evidence="9" type="ORF">HZF24_11080</name>
</gene>
<feature type="transmembrane region" description="Helical" evidence="7">
    <location>
        <begin position="333"/>
        <end position="353"/>
    </location>
</feature>
<feature type="domain" description="TRAP C4-dicarboxylate transport system permease DctM subunit" evidence="8">
    <location>
        <begin position="7"/>
        <end position="417"/>
    </location>
</feature>
<evidence type="ECO:0000256" key="6">
    <source>
        <dbReference type="ARBA" id="ARBA00023136"/>
    </source>
</evidence>
<feature type="transmembrane region" description="Helical" evidence="7">
    <location>
        <begin position="170"/>
        <end position="192"/>
    </location>
</feature>
<sequence>MLAILLLIGFFAFLCIGVPIGVSIGLSIIGVLLINPFTSYSYLGQTMVTSLMNFPLLAVPFFMLTGSIMETGGLSRRLVAVANTIVGGGTGGLAKVTVITCLFFGAISGSAPATVAAIGGIMIPMMVKERYSIDYAAGVSAVSGGLGVIIPPSIPFVLYGVSTGTSIGELFVGGVIPGCIIGGLLMIVSHITSKKRGYFGTGEKFSFKKFFNALWDAKWAMLVPVIILGGIYGGAFTPTEAAVVSVVYGLFVGIFVYKELKWKDLSKVFVDNGILVGAVIITAATATALGTAFSFMQVPTQIANAIAMVSTNKYVVMSIVAVFLLFVGMIMDVAAAILILAPILVQVLIPLGWNPIHFGIIMTIDLAIGFVTPPVAMNLFVASGISGVPVNRIAVNALPFIITFIFGLIVIIMFPQLTLWLPEFLKTFSG</sequence>
<organism evidence="9 10">
    <name type="scientific">Sedimentibacter hydroxybenzoicus DSM 7310</name>
    <dbReference type="NCBI Taxonomy" id="1123245"/>
    <lineage>
        <taxon>Bacteria</taxon>
        <taxon>Bacillati</taxon>
        <taxon>Bacillota</taxon>
        <taxon>Tissierellia</taxon>
        <taxon>Sedimentibacter</taxon>
    </lineage>
</organism>
<keyword evidence="10" id="KW-1185">Reference proteome</keyword>
<keyword evidence="5 7" id="KW-1133">Transmembrane helix</keyword>
<keyword evidence="4 7" id="KW-0812">Transmembrane</keyword>
<feature type="transmembrane region" description="Helical" evidence="7">
    <location>
        <begin position="46"/>
        <end position="66"/>
    </location>
</feature>
<evidence type="ECO:0000256" key="2">
    <source>
        <dbReference type="ARBA" id="ARBA00022475"/>
    </source>
</evidence>
<dbReference type="InterPro" id="IPR004681">
    <property type="entry name" value="TRAP_DctM"/>
</dbReference>
<dbReference type="PIRSF" id="PIRSF006066">
    <property type="entry name" value="HI0050"/>
    <property type="match status" value="1"/>
</dbReference>
<evidence type="ECO:0000256" key="4">
    <source>
        <dbReference type="ARBA" id="ARBA00022692"/>
    </source>
</evidence>
<keyword evidence="3" id="KW-0997">Cell inner membrane</keyword>
<dbReference type="AlphaFoldDB" id="A0A974GWN4"/>
<dbReference type="GO" id="GO:0022857">
    <property type="term" value="F:transmembrane transporter activity"/>
    <property type="evidence" value="ECO:0007669"/>
    <property type="project" value="TreeGrafter"/>
</dbReference>
<dbReference type="GO" id="GO:0005886">
    <property type="term" value="C:plasma membrane"/>
    <property type="evidence" value="ECO:0007669"/>
    <property type="project" value="UniProtKB-SubCell"/>
</dbReference>
<dbReference type="PANTHER" id="PTHR33362:SF3">
    <property type="entry name" value="SIALIC ACID TRAP TRANSPORTER PERMEASE PROTEIN SIAT"/>
    <property type="match status" value="1"/>
</dbReference>
<dbReference type="RefSeq" id="WP_179238386.1">
    <property type="nucleotide sequence ID" value="NZ_JACBNQ010000012.1"/>
</dbReference>
<evidence type="ECO:0000259" key="8">
    <source>
        <dbReference type="Pfam" id="PF06808"/>
    </source>
</evidence>
<keyword evidence="2" id="KW-1003">Cell membrane</keyword>
<evidence type="ECO:0000256" key="5">
    <source>
        <dbReference type="ARBA" id="ARBA00022989"/>
    </source>
</evidence>
<evidence type="ECO:0000256" key="3">
    <source>
        <dbReference type="ARBA" id="ARBA00022519"/>
    </source>
</evidence>
<dbReference type="PANTHER" id="PTHR33362">
    <property type="entry name" value="SIALIC ACID TRAP TRANSPORTER PERMEASE PROTEIN SIAT-RELATED"/>
    <property type="match status" value="1"/>
</dbReference>
<feature type="transmembrane region" description="Helical" evidence="7">
    <location>
        <begin position="213"/>
        <end position="235"/>
    </location>
</feature>
<feature type="transmembrane region" description="Helical" evidence="7">
    <location>
        <begin position="7"/>
        <end position="34"/>
    </location>
</feature>
<comment type="subcellular location">
    <subcellularLocation>
        <location evidence="1">Cell inner membrane</location>
        <topology evidence="1">Multi-pass membrane protein</topology>
    </subcellularLocation>
</comment>
<name>A0A974GWN4_SEDHY</name>
<evidence type="ECO:0000256" key="7">
    <source>
        <dbReference type="SAM" id="Phobius"/>
    </source>
</evidence>
<feature type="transmembrane region" description="Helical" evidence="7">
    <location>
        <begin position="241"/>
        <end position="257"/>
    </location>
</feature>
<dbReference type="InterPro" id="IPR010656">
    <property type="entry name" value="DctM"/>
</dbReference>
<feature type="transmembrane region" description="Helical" evidence="7">
    <location>
        <begin position="302"/>
        <end position="326"/>
    </location>
</feature>
<dbReference type="Proteomes" id="UP000611629">
    <property type="component" value="Unassembled WGS sequence"/>
</dbReference>
<feature type="transmembrane region" description="Helical" evidence="7">
    <location>
        <begin position="393"/>
        <end position="414"/>
    </location>
</feature>
<feature type="transmembrane region" description="Helical" evidence="7">
    <location>
        <begin position="135"/>
        <end position="158"/>
    </location>
</feature>
<feature type="transmembrane region" description="Helical" evidence="7">
    <location>
        <begin position="102"/>
        <end position="123"/>
    </location>
</feature>
<proteinExistence type="predicted"/>
<dbReference type="EMBL" id="JACBNQ010000012">
    <property type="protein sequence ID" value="NYB74679.1"/>
    <property type="molecule type" value="Genomic_DNA"/>
</dbReference>
<comment type="caution">
    <text evidence="9">The sequence shown here is derived from an EMBL/GenBank/DDBJ whole genome shotgun (WGS) entry which is preliminary data.</text>
</comment>
<feature type="transmembrane region" description="Helical" evidence="7">
    <location>
        <begin position="269"/>
        <end position="296"/>
    </location>
</feature>
<accession>A0A974GWN4</accession>
<evidence type="ECO:0000256" key="1">
    <source>
        <dbReference type="ARBA" id="ARBA00004429"/>
    </source>
</evidence>
<dbReference type="NCBIfam" id="TIGR00786">
    <property type="entry name" value="dctM"/>
    <property type="match status" value="1"/>
</dbReference>
<feature type="transmembrane region" description="Helical" evidence="7">
    <location>
        <begin position="78"/>
        <end position="96"/>
    </location>
</feature>
<protein>
    <submittedName>
        <fullName evidence="9">TRAP transporter large permease</fullName>
    </submittedName>
</protein>
<evidence type="ECO:0000313" key="9">
    <source>
        <dbReference type="EMBL" id="NYB74679.1"/>
    </source>
</evidence>
<evidence type="ECO:0000313" key="10">
    <source>
        <dbReference type="Proteomes" id="UP000611629"/>
    </source>
</evidence>
<keyword evidence="6 7" id="KW-0472">Membrane</keyword>
<reference evidence="9" key="1">
    <citation type="submission" date="2020-07" db="EMBL/GenBank/DDBJ databases">
        <title>Genomic analysis of a strain of Sedimentibacter Hydroxybenzoicus DSM7310.</title>
        <authorList>
            <person name="Ma S."/>
        </authorList>
    </citation>
    <scope>NUCLEOTIDE SEQUENCE</scope>
    <source>
        <strain evidence="9">DSM 7310</strain>
    </source>
</reference>